<name>A0A5C6EDF6_9BACT</name>
<dbReference type="AlphaFoldDB" id="A0A5C6EDF6"/>
<gene>
    <name evidence="1" type="ORF">Poly59_53970</name>
</gene>
<dbReference type="Pfam" id="PF08843">
    <property type="entry name" value="AbiEii"/>
    <property type="match status" value="1"/>
</dbReference>
<evidence type="ECO:0008006" key="3">
    <source>
        <dbReference type="Google" id="ProtNLM"/>
    </source>
</evidence>
<dbReference type="Proteomes" id="UP000317977">
    <property type="component" value="Unassembled WGS sequence"/>
</dbReference>
<dbReference type="InterPro" id="IPR014942">
    <property type="entry name" value="AbiEii"/>
</dbReference>
<protein>
    <recommendedName>
        <fullName evidence="3">Nucleotidyl transferase AbiEii toxin, Type IV TA system</fullName>
    </recommendedName>
</protein>
<dbReference type="Gene3D" id="3.10.450.620">
    <property type="entry name" value="JHP933, nucleotidyltransferase-like core domain"/>
    <property type="match status" value="1"/>
</dbReference>
<keyword evidence="2" id="KW-1185">Reference proteome</keyword>
<comment type="caution">
    <text evidence="1">The sequence shown here is derived from an EMBL/GenBank/DDBJ whole genome shotgun (WGS) entry which is preliminary data.</text>
</comment>
<reference evidence="1 2" key="1">
    <citation type="submission" date="2019-02" db="EMBL/GenBank/DDBJ databases">
        <title>Deep-cultivation of Planctomycetes and their phenomic and genomic characterization uncovers novel biology.</title>
        <authorList>
            <person name="Wiegand S."/>
            <person name="Jogler M."/>
            <person name="Boedeker C."/>
            <person name="Pinto D."/>
            <person name="Vollmers J."/>
            <person name="Rivas-Marin E."/>
            <person name="Kohn T."/>
            <person name="Peeters S.H."/>
            <person name="Heuer A."/>
            <person name="Rast P."/>
            <person name="Oberbeckmann S."/>
            <person name="Bunk B."/>
            <person name="Jeske O."/>
            <person name="Meyerdierks A."/>
            <person name="Storesund J.E."/>
            <person name="Kallscheuer N."/>
            <person name="Luecker S."/>
            <person name="Lage O.M."/>
            <person name="Pohl T."/>
            <person name="Merkel B.J."/>
            <person name="Hornburger P."/>
            <person name="Mueller R.-W."/>
            <person name="Bruemmer F."/>
            <person name="Labrenz M."/>
            <person name="Spormann A.M."/>
            <person name="Op Den Camp H."/>
            <person name="Overmann J."/>
            <person name="Amann R."/>
            <person name="Jetten M.S.M."/>
            <person name="Mascher T."/>
            <person name="Medema M.H."/>
            <person name="Devos D.P."/>
            <person name="Kaster A.-K."/>
            <person name="Ovreas L."/>
            <person name="Rohde M."/>
            <person name="Galperin M.Y."/>
            <person name="Jogler C."/>
        </authorList>
    </citation>
    <scope>NUCLEOTIDE SEQUENCE [LARGE SCALE GENOMIC DNA]</scope>
    <source>
        <strain evidence="1 2">Poly59</strain>
    </source>
</reference>
<accession>A0A5C6EDF6</accession>
<dbReference type="EMBL" id="SJPX01000006">
    <property type="protein sequence ID" value="TWU46454.1"/>
    <property type="molecule type" value="Genomic_DNA"/>
</dbReference>
<sequence length="295" mass="33635">MPQNPDRRIEQIKRCALKGIVGSDLLRELLVLKGGNAIDLVHGLGSRASMDLDFSMPDDFLDVEQVSQELQRTLVDAFAAMNLFVFDFKIEAKPKNLSQSLADFWGGYKVSFKVIPCELAQKLGSDLPQMRNYAMVVASLGGKTFKVDISKYEYCEGKEASEVDGTTFYVYSIAMIVAEKFRALCQQMPEYGLVVQRSRPGAPRARDFFDLYNLVSPGYVNMDSSDFHELLRETFAVKRVPLDLLDKIKDYKDFHESDFQSVKDTVHPEEDIEAFDYYFSFVCSLAKRLEPLWNM</sequence>
<proteinExistence type="predicted"/>
<evidence type="ECO:0000313" key="1">
    <source>
        <dbReference type="EMBL" id="TWU46454.1"/>
    </source>
</evidence>
<organism evidence="1 2">
    <name type="scientific">Rubripirellula reticaptiva</name>
    <dbReference type="NCBI Taxonomy" id="2528013"/>
    <lineage>
        <taxon>Bacteria</taxon>
        <taxon>Pseudomonadati</taxon>
        <taxon>Planctomycetota</taxon>
        <taxon>Planctomycetia</taxon>
        <taxon>Pirellulales</taxon>
        <taxon>Pirellulaceae</taxon>
        <taxon>Rubripirellula</taxon>
    </lineage>
</organism>
<evidence type="ECO:0000313" key="2">
    <source>
        <dbReference type="Proteomes" id="UP000317977"/>
    </source>
</evidence>